<organism evidence="2">
    <name type="scientific">uncultured Gemmatimonadaceae bacterium</name>
    <dbReference type="NCBI Taxonomy" id="246130"/>
    <lineage>
        <taxon>Bacteria</taxon>
        <taxon>Pseudomonadati</taxon>
        <taxon>Gemmatimonadota</taxon>
        <taxon>Gemmatimonadia</taxon>
        <taxon>Gemmatimonadales</taxon>
        <taxon>Gemmatimonadaceae</taxon>
        <taxon>environmental samples</taxon>
    </lineage>
</organism>
<protein>
    <submittedName>
        <fullName evidence="2">Uncharacterized protein</fullName>
    </submittedName>
</protein>
<reference evidence="2" key="1">
    <citation type="submission" date="2020-02" db="EMBL/GenBank/DDBJ databases">
        <authorList>
            <person name="Meier V. D."/>
        </authorList>
    </citation>
    <scope>NUCLEOTIDE SEQUENCE</scope>
    <source>
        <strain evidence="2">AVDCRST_MAG40</strain>
    </source>
</reference>
<accession>A0A6J4K9Q6</accession>
<sequence>WCSAPTPPAGRRGCRRWTRSRGS</sequence>
<evidence type="ECO:0000256" key="1">
    <source>
        <dbReference type="SAM" id="MobiDB-lite"/>
    </source>
</evidence>
<feature type="region of interest" description="Disordered" evidence="1">
    <location>
        <begin position="1"/>
        <end position="23"/>
    </location>
</feature>
<feature type="compositionally biased region" description="Basic residues" evidence="1">
    <location>
        <begin position="12"/>
        <end position="23"/>
    </location>
</feature>
<dbReference type="AlphaFoldDB" id="A0A6J4K9Q6"/>
<feature type="non-terminal residue" evidence="2">
    <location>
        <position position="1"/>
    </location>
</feature>
<proteinExistence type="predicted"/>
<evidence type="ECO:0000313" key="2">
    <source>
        <dbReference type="EMBL" id="CAA9299871.1"/>
    </source>
</evidence>
<feature type="non-terminal residue" evidence="2">
    <location>
        <position position="23"/>
    </location>
</feature>
<gene>
    <name evidence="2" type="ORF">AVDCRST_MAG40-280</name>
</gene>
<dbReference type="EMBL" id="CADCTX010000078">
    <property type="protein sequence ID" value="CAA9299871.1"/>
    <property type="molecule type" value="Genomic_DNA"/>
</dbReference>
<name>A0A6J4K9Q6_9BACT</name>